<evidence type="ECO:0000256" key="11">
    <source>
        <dbReference type="SAM" id="Phobius"/>
    </source>
</evidence>
<keyword evidence="4 9" id="KW-0812">Transmembrane</keyword>
<organism evidence="12">
    <name type="scientific">uncultured Alphaproteobacteria bacterium</name>
    <dbReference type="NCBI Taxonomy" id="91750"/>
    <lineage>
        <taxon>Bacteria</taxon>
        <taxon>Pseudomonadati</taxon>
        <taxon>Pseudomonadota</taxon>
        <taxon>Alphaproteobacteria</taxon>
        <taxon>environmental samples</taxon>
    </lineage>
</organism>
<evidence type="ECO:0000256" key="6">
    <source>
        <dbReference type="ARBA" id="ARBA00022989"/>
    </source>
</evidence>
<sequence length="132" mass="14584">MFDIGGWELALIVVIAVFVIGPKELPATLRTFGRVMARVRSLTTSFRLHVDDMIREAELEDLRKAADAARHKDFGRIVEDAVDPDREVRAAFDEAADAARLDPRPFESEVAPPADTPPEPPAAEVPEDKPKP</sequence>
<dbReference type="PRINTS" id="PR01506">
    <property type="entry name" value="TATBPROTEIN"/>
</dbReference>
<keyword evidence="5 9" id="KW-0653">Protein transport</keyword>
<evidence type="ECO:0000313" key="12">
    <source>
        <dbReference type="EMBL" id="SBV93663.1"/>
    </source>
</evidence>
<keyword evidence="8 9" id="KW-0472">Membrane</keyword>
<dbReference type="InterPro" id="IPR003369">
    <property type="entry name" value="TatA/B/E"/>
</dbReference>
<keyword evidence="7 9" id="KW-0811">Translocation</keyword>
<proteinExistence type="inferred from homology"/>
<evidence type="ECO:0000256" key="1">
    <source>
        <dbReference type="ARBA" id="ARBA00004167"/>
    </source>
</evidence>
<feature type="transmembrane region" description="Helical" evidence="11">
    <location>
        <begin position="6"/>
        <end position="22"/>
    </location>
</feature>
<keyword evidence="2 9" id="KW-0813">Transport</keyword>
<evidence type="ECO:0000256" key="8">
    <source>
        <dbReference type="ARBA" id="ARBA00023136"/>
    </source>
</evidence>
<feature type="region of interest" description="Disordered" evidence="10">
    <location>
        <begin position="100"/>
        <end position="132"/>
    </location>
</feature>
<keyword evidence="3 9" id="KW-1003">Cell membrane</keyword>
<evidence type="ECO:0000256" key="7">
    <source>
        <dbReference type="ARBA" id="ARBA00023010"/>
    </source>
</evidence>
<dbReference type="InterPro" id="IPR018448">
    <property type="entry name" value="TatB"/>
</dbReference>
<evidence type="ECO:0000256" key="2">
    <source>
        <dbReference type="ARBA" id="ARBA00022448"/>
    </source>
</evidence>
<dbReference type="GO" id="GO:0008320">
    <property type="term" value="F:protein transmembrane transporter activity"/>
    <property type="evidence" value="ECO:0007669"/>
    <property type="project" value="UniProtKB-UniRule"/>
</dbReference>
<reference evidence="12" key="1">
    <citation type="submission" date="2016-04" db="EMBL/GenBank/DDBJ databases">
        <authorList>
            <person name="Evans L.H."/>
            <person name="Alamgir A."/>
            <person name="Owens N."/>
            <person name="Weber N.D."/>
            <person name="Virtaneva K."/>
            <person name="Barbian K."/>
            <person name="Babar A."/>
            <person name="Rosenke K."/>
        </authorList>
    </citation>
    <scope>NUCLEOTIDE SEQUENCE</scope>
    <source>
        <strain evidence="12">86</strain>
    </source>
</reference>
<dbReference type="GO" id="GO:0043953">
    <property type="term" value="P:protein transport by the Tat complex"/>
    <property type="evidence" value="ECO:0007669"/>
    <property type="project" value="UniProtKB-UniRule"/>
</dbReference>
<dbReference type="Gene3D" id="1.20.5.3310">
    <property type="match status" value="1"/>
</dbReference>
<accession>A0A212J2G5</accession>
<dbReference type="AlphaFoldDB" id="A0A212J2G5"/>
<keyword evidence="6 9" id="KW-1133">Transmembrane helix</keyword>
<dbReference type="Pfam" id="PF02416">
    <property type="entry name" value="TatA_B_E"/>
    <property type="match status" value="1"/>
</dbReference>
<comment type="subcellular location">
    <subcellularLocation>
        <location evidence="9">Cell membrane</location>
        <topology evidence="9">Single-pass membrane protein</topology>
    </subcellularLocation>
    <subcellularLocation>
        <location evidence="1">Membrane</location>
        <topology evidence="1">Single-pass membrane protein</topology>
    </subcellularLocation>
</comment>
<comment type="similarity">
    <text evidence="9">Belongs to the TatB family.</text>
</comment>
<evidence type="ECO:0000256" key="5">
    <source>
        <dbReference type="ARBA" id="ARBA00022927"/>
    </source>
</evidence>
<dbReference type="HAMAP" id="MF_00237">
    <property type="entry name" value="TatB"/>
    <property type="match status" value="1"/>
</dbReference>
<evidence type="ECO:0000256" key="9">
    <source>
        <dbReference type="HAMAP-Rule" id="MF_00237"/>
    </source>
</evidence>
<evidence type="ECO:0000256" key="10">
    <source>
        <dbReference type="SAM" id="MobiDB-lite"/>
    </source>
</evidence>
<dbReference type="NCBIfam" id="TIGR01410">
    <property type="entry name" value="tatB"/>
    <property type="match status" value="1"/>
</dbReference>
<gene>
    <name evidence="9 12" type="primary">tatB</name>
    <name evidence="12" type="ORF">KL86APRO_10413</name>
</gene>
<evidence type="ECO:0000256" key="3">
    <source>
        <dbReference type="ARBA" id="ARBA00022475"/>
    </source>
</evidence>
<comment type="subunit">
    <text evidence="9">The Tat system comprises two distinct complexes: a TatABC complex, containing multiple copies of TatA, TatB and TatC subunits, and a separate TatA complex, containing only TatA subunits. Substrates initially bind to the TatABC complex, which probably triggers association of the separate TatA complex to form the active translocon.</text>
</comment>
<dbReference type="EMBL" id="FLUO01000001">
    <property type="protein sequence ID" value="SBV93663.1"/>
    <property type="molecule type" value="Genomic_DNA"/>
</dbReference>
<comment type="function">
    <text evidence="9">Part of the twin-arginine translocation (Tat) system that transports large folded proteins containing a characteristic twin-arginine motif in their signal peptide across membranes. Together with TatC, TatB is part of a receptor directly interacting with Tat signal peptides. TatB may form an oligomeric binding site that transiently accommodates folded Tat precursor proteins before their translocation.</text>
</comment>
<protein>
    <recommendedName>
        <fullName evidence="9">Sec-independent protein translocase protein TatB</fullName>
    </recommendedName>
</protein>
<evidence type="ECO:0000256" key="4">
    <source>
        <dbReference type="ARBA" id="ARBA00022692"/>
    </source>
</evidence>
<dbReference type="GO" id="GO:0033281">
    <property type="term" value="C:TAT protein transport complex"/>
    <property type="evidence" value="ECO:0007669"/>
    <property type="project" value="UniProtKB-UniRule"/>
</dbReference>
<name>A0A212J2G5_9PROT</name>
<feature type="compositionally biased region" description="Pro residues" evidence="10">
    <location>
        <begin position="114"/>
        <end position="123"/>
    </location>
</feature>